<comment type="caution">
    <text evidence="3">The sequence shown here is derived from an EMBL/GenBank/DDBJ whole genome shotgun (WGS) entry which is preliminary data.</text>
</comment>
<dbReference type="RefSeq" id="WP_154356971.1">
    <property type="nucleotide sequence ID" value="NZ_WKJL01000003.1"/>
</dbReference>
<dbReference type="Proteomes" id="UP000439986">
    <property type="component" value="Unassembled WGS sequence"/>
</dbReference>
<evidence type="ECO:0000313" key="3">
    <source>
        <dbReference type="EMBL" id="MRW83930.1"/>
    </source>
</evidence>
<keyword evidence="1" id="KW-0732">Signal</keyword>
<gene>
    <name evidence="3" type="ORF">GJ698_07450</name>
</gene>
<keyword evidence="4" id="KW-1185">Reference proteome</keyword>
<protein>
    <submittedName>
        <fullName evidence="3">Glycine zipper 2TM domain-containing protein</fullName>
    </submittedName>
</protein>
<name>A0A844D8N1_9BURK</name>
<feature type="domain" description="Glycine zipper" evidence="2">
    <location>
        <begin position="30"/>
        <end position="64"/>
    </location>
</feature>
<sequence length="141" mass="15619">MLSKKMMGVALLATAAISSSAFASDRDFNTVAGAVVGAAIGNSAGGRDGAIVGGLVGAAVGNSVRTSDDRYYRGGRRDYVETRVYTQPAPVYYERPAPVYYAPPPRYYEPPPRVVYVEPARPYYREYRGDRWDHHHDRWGR</sequence>
<dbReference type="EMBL" id="WKJL01000003">
    <property type="protein sequence ID" value="MRW83930.1"/>
    <property type="molecule type" value="Genomic_DNA"/>
</dbReference>
<organism evidence="3 4">
    <name type="scientific">Duganella aquatilis</name>
    <dbReference type="NCBI Taxonomy" id="2666082"/>
    <lineage>
        <taxon>Bacteria</taxon>
        <taxon>Pseudomonadati</taxon>
        <taxon>Pseudomonadota</taxon>
        <taxon>Betaproteobacteria</taxon>
        <taxon>Burkholderiales</taxon>
        <taxon>Oxalobacteraceae</taxon>
        <taxon>Telluria group</taxon>
        <taxon>Duganella</taxon>
    </lineage>
</organism>
<accession>A0A844D8N1</accession>
<dbReference type="Pfam" id="PF13488">
    <property type="entry name" value="Gly-zipper_Omp"/>
    <property type="match status" value="1"/>
</dbReference>
<proteinExistence type="predicted"/>
<dbReference type="InterPro" id="IPR039567">
    <property type="entry name" value="Gly-zipper"/>
</dbReference>
<dbReference type="AlphaFoldDB" id="A0A844D8N1"/>
<evidence type="ECO:0000259" key="2">
    <source>
        <dbReference type="Pfam" id="PF13488"/>
    </source>
</evidence>
<reference evidence="3 4" key="1">
    <citation type="submission" date="2019-11" db="EMBL/GenBank/DDBJ databases">
        <title>Novel species isolated from a subtropical stream in China.</title>
        <authorList>
            <person name="Lu H."/>
        </authorList>
    </citation>
    <scope>NUCLEOTIDE SEQUENCE [LARGE SCALE GENOMIC DNA]</scope>
    <source>
        <strain evidence="3 4">FT26W</strain>
    </source>
</reference>
<evidence type="ECO:0000313" key="4">
    <source>
        <dbReference type="Proteomes" id="UP000439986"/>
    </source>
</evidence>
<feature type="signal peptide" evidence="1">
    <location>
        <begin position="1"/>
        <end position="23"/>
    </location>
</feature>
<evidence type="ECO:0000256" key="1">
    <source>
        <dbReference type="SAM" id="SignalP"/>
    </source>
</evidence>
<feature type="chain" id="PRO_5032403373" evidence="1">
    <location>
        <begin position="24"/>
        <end position="141"/>
    </location>
</feature>